<dbReference type="PRINTS" id="PR00133">
    <property type="entry name" value="GLHYDRLASE3"/>
</dbReference>
<dbReference type="Pfam" id="PF14310">
    <property type="entry name" value="Fn3-like"/>
    <property type="match status" value="1"/>
</dbReference>
<evidence type="ECO:0000256" key="1">
    <source>
        <dbReference type="ARBA" id="ARBA00005336"/>
    </source>
</evidence>
<reference evidence="5" key="1">
    <citation type="submission" date="2021-06" db="EMBL/GenBank/DDBJ databases">
        <title>New haloarchaea isolates fom saline soil.</title>
        <authorList>
            <person name="Duran-Viseras A."/>
            <person name="Sanchez-Porro C.S."/>
            <person name="Ventosa A."/>
        </authorList>
    </citation>
    <scope>NUCLEOTIDE SEQUENCE</scope>
    <source>
        <strain evidence="5">JCM 18369</strain>
    </source>
</reference>
<dbReference type="Gene3D" id="3.40.50.1700">
    <property type="entry name" value="Glycoside hydrolase family 3 C-terminal domain"/>
    <property type="match status" value="1"/>
</dbReference>
<feature type="region of interest" description="Disordered" evidence="3">
    <location>
        <begin position="437"/>
        <end position="457"/>
    </location>
</feature>
<evidence type="ECO:0000313" key="5">
    <source>
        <dbReference type="EMBL" id="MBV0903371.1"/>
    </source>
</evidence>
<protein>
    <submittedName>
        <fullName evidence="5">Glycoside hydrolase family 3 C-terminal domain-containing protein</fullName>
    </submittedName>
</protein>
<proteinExistence type="inferred from homology"/>
<feature type="domain" description="Fibronectin type III-like" evidence="4">
    <location>
        <begin position="644"/>
        <end position="714"/>
    </location>
</feature>
<dbReference type="InterPro" id="IPR036881">
    <property type="entry name" value="Glyco_hydro_3_C_sf"/>
</dbReference>
<dbReference type="RefSeq" id="WP_162414104.1">
    <property type="nucleotide sequence ID" value="NZ_JAHQXE010000005.1"/>
</dbReference>
<dbReference type="PANTHER" id="PTHR42715">
    <property type="entry name" value="BETA-GLUCOSIDASE"/>
    <property type="match status" value="1"/>
</dbReference>
<dbReference type="Pfam" id="PF00933">
    <property type="entry name" value="Glyco_hydro_3"/>
    <property type="match status" value="1"/>
</dbReference>
<dbReference type="Pfam" id="PF01915">
    <property type="entry name" value="Glyco_hydro_3_C"/>
    <property type="match status" value="1"/>
</dbReference>
<dbReference type="GO" id="GO:0005975">
    <property type="term" value="P:carbohydrate metabolic process"/>
    <property type="evidence" value="ECO:0007669"/>
    <property type="project" value="InterPro"/>
</dbReference>
<dbReference type="SUPFAM" id="SSF51445">
    <property type="entry name" value="(Trans)glycosidases"/>
    <property type="match status" value="1"/>
</dbReference>
<evidence type="ECO:0000313" key="6">
    <source>
        <dbReference type="Proteomes" id="UP001166304"/>
    </source>
</evidence>
<dbReference type="GO" id="GO:0004553">
    <property type="term" value="F:hydrolase activity, hydrolyzing O-glycosyl compounds"/>
    <property type="evidence" value="ECO:0007669"/>
    <property type="project" value="InterPro"/>
</dbReference>
<dbReference type="InterPro" id="IPR017853">
    <property type="entry name" value="GH"/>
</dbReference>
<feature type="compositionally biased region" description="Acidic residues" evidence="3">
    <location>
        <begin position="437"/>
        <end position="454"/>
    </location>
</feature>
<gene>
    <name evidence="5" type="ORF">KTS37_16415</name>
</gene>
<dbReference type="InterPro" id="IPR002772">
    <property type="entry name" value="Glyco_hydro_3_C"/>
</dbReference>
<organism evidence="5 6">
    <name type="scientific">Haloarcula salina</name>
    <dbReference type="NCBI Taxonomy" id="1429914"/>
    <lineage>
        <taxon>Archaea</taxon>
        <taxon>Methanobacteriati</taxon>
        <taxon>Methanobacteriota</taxon>
        <taxon>Stenosarchaea group</taxon>
        <taxon>Halobacteria</taxon>
        <taxon>Halobacteriales</taxon>
        <taxon>Haloarculaceae</taxon>
        <taxon>Haloarcula</taxon>
    </lineage>
</organism>
<dbReference type="InterPro" id="IPR013783">
    <property type="entry name" value="Ig-like_fold"/>
</dbReference>
<dbReference type="InterPro" id="IPR050288">
    <property type="entry name" value="Cellulose_deg_GH3"/>
</dbReference>
<feature type="region of interest" description="Disordered" evidence="3">
    <location>
        <begin position="320"/>
        <end position="344"/>
    </location>
</feature>
<dbReference type="Gene3D" id="3.20.20.300">
    <property type="entry name" value="Glycoside hydrolase, family 3, N-terminal domain"/>
    <property type="match status" value="1"/>
</dbReference>
<comment type="caution">
    <text evidence="5">The sequence shown here is derived from an EMBL/GenBank/DDBJ whole genome shotgun (WGS) entry which is preliminary data.</text>
</comment>
<keyword evidence="6" id="KW-1185">Reference proteome</keyword>
<dbReference type="SUPFAM" id="SSF52279">
    <property type="entry name" value="Beta-D-glucan exohydrolase, C-terminal domain"/>
    <property type="match status" value="1"/>
</dbReference>
<dbReference type="InterPro" id="IPR036962">
    <property type="entry name" value="Glyco_hydro_3_N_sf"/>
</dbReference>
<comment type="similarity">
    <text evidence="1">Belongs to the glycosyl hydrolase 3 family.</text>
</comment>
<dbReference type="InterPro" id="IPR001764">
    <property type="entry name" value="Glyco_hydro_3_N"/>
</dbReference>
<dbReference type="Proteomes" id="UP001166304">
    <property type="component" value="Unassembled WGS sequence"/>
</dbReference>
<dbReference type="PANTHER" id="PTHR42715:SF10">
    <property type="entry name" value="BETA-GLUCOSIDASE"/>
    <property type="match status" value="1"/>
</dbReference>
<evidence type="ECO:0000256" key="2">
    <source>
        <dbReference type="ARBA" id="ARBA00022801"/>
    </source>
</evidence>
<keyword evidence="2 5" id="KW-0378">Hydrolase</keyword>
<dbReference type="InterPro" id="IPR026891">
    <property type="entry name" value="Fn3-like"/>
</dbReference>
<dbReference type="EMBL" id="JAHQXE010000005">
    <property type="protein sequence ID" value="MBV0903371.1"/>
    <property type="molecule type" value="Genomic_DNA"/>
</dbReference>
<sequence length="725" mass="76549">MTTTDDPVEATLERLSRQQKLSLVRGAPDPEGTATGYLPGVDSVGVPPFRLVDGPLGIRAEGERATAFPASIATAAAFDTDLARRQGAAMAREATALGQDALLAPGVNIIRVPHCGRNFEYLSEDPVASGDIGAALVSGVESEGVVATVKHFVANNQETRRTSVSAEVDERTLRELYLPPFRAAVDAGVGSVMTAYNRVNGTHMSDHEYLVGDVLKGEWRFSGYTVSDWYGLETAVGAANAGLDVEMPGVSMEVWGGDGDGDGELDDFEWPDGIPDGTHAGLFGEPLAEAIDAGEVPPERLDDMVRRVLGQLARFGRLDEAGAGAGDRGTDDGEGDAGELDSQRHRDLARDVAARGTVLLDNDGLLPLDDVTDVAVIGPHVDEAKLGGGGSSETTPFRSVSPLDGIEARAEGAVASAFGVPRIESVSLFDMLPFVGDEADDETGDAGDTAEADDRDPSLDDAVAAAEAADAAVVVVRDATTEALDRDTLDLPGEQDALVEAVADANDDTVVVVRSGGPVSLPWREDVAAVVEQWYPGQADGEALADVLYGDRDPSGRLPVTFAPEGAYPTAGDDRRFPGVDGEVHYDEGLFVGYRHFDAAEAEPTYPFGHGHSYAAFEYGAVEAGDDQTVSVTVENVADRPGREVVQAYVRPPDVDGVERPEREFAAVEPVHLDAGERRTVTLALDDLALSRYDTDEGWTVDSGSYTVEVGRSARDVRGTATLER</sequence>
<dbReference type="SMART" id="SM01217">
    <property type="entry name" value="Fn3_like"/>
    <property type="match status" value="1"/>
</dbReference>
<accession>A0AA41KIZ5</accession>
<dbReference type="Gene3D" id="2.60.40.10">
    <property type="entry name" value="Immunoglobulins"/>
    <property type="match status" value="1"/>
</dbReference>
<name>A0AA41KIZ5_9EURY</name>
<dbReference type="AlphaFoldDB" id="A0AA41KIZ5"/>
<evidence type="ECO:0000259" key="4">
    <source>
        <dbReference type="SMART" id="SM01217"/>
    </source>
</evidence>
<evidence type="ECO:0000256" key="3">
    <source>
        <dbReference type="SAM" id="MobiDB-lite"/>
    </source>
</evidence>